<keyword evidence="2" id="KW-1185">Reference proteome</keyword>
<sequence>MTNHSAQTMSSVSKLLRQNDFRLYYQVPSPSQKIVPVRIPLCLAYMSSARKIYHFPITCKIDEETGGESWKVLYGDPGSSTFATLSALVKYYKIYSYMDPKTGVIDTFPIWKTVISDSDEFD</sequence>
<dbReference type="AlphaFoldDB" id="A0A8R1TIQ5"/>
<reference evidence="2" key="1">
    <citation type="submission" date="2013-10" db="EMBL/GenBank/DDBJ databases">
        <title>Genome sequencing of Onchocerca volvulus.</title>
        <authorList>
            <person name="Cotton J."/>
            <person name="Tsai J."/>
            <person name="Stanley E."/>
            <person name="Tracey A."/>
            <person name="Holroyd N."/>
            <person name="Lustigman S."/>
            <person name="Berriman M."/>
        </authorList>
    </citation>
    <scope>NUCLEOTIDE SEQUENCE</scope>
</reference>
<name>A0A8R1TIQ5_ONCVO</name>
<dbReference type="Proteomes" id="UP000024404">
    <property type="component" value="Unassembled WGS sequence"/>
</dbReference>
<evidence type="ECO:0000313" key="1">
    <source>
        <dbReference type="EnsemblMetazoa" id="OVOC10114.1"/>
    </source>
</evidence>
<proteinExistence type="predicted"/>
<evidence type="ECO:0000313" key="2">
    <source>
        <dbReference type="Proteomes" id="UP000024404"/>
    </source>
</evidence>
<protein>
    <recommendedName>
        <fullName evidence="3">SH2 domain-containing protein</fullName>
    </recommendedName>
</protein>
<dbReference type="EMBL" id="CMVM020000319">
    <property type="status" value="NOT_ANNOTATED_CDS"/>
    <property type="molecule type" value="Genomic_DNA"/>
</dbReference>
<reference evidence="1" key="2">
    <citation type="submission" date="2022-06" db="UniProtKB">
        <authorList>
            <consortium name="EnsemblMetazoa"/>
        </authorList>
    </citation>
    <scope>IDENTIFICATION</scope>
</reference>
<dbReference type="EnsemblMetazoa" id="OVOC10114.1">
    <property type="protein sequence ID" value="OVOC10114.1"/>
    <property type="gene ID" value="WBGene00246923"/>
</dbReference>
<accession>A0A8R1TIQ5</accession>
<dbReference type="PANTHER" id="PTHR31128">
    <property type="entry name" value="PROTEIN CBR-CLEC-135-RELATED"/>
    <property type="match status" value="1"/>
</dbReference>
<evidence type="ECO:0008006" key="3">
    <source>
        <dbReference type="Google" id="ProtNLM"/>
    </source>
</evidence>
<organism evidence="1 2">
    <name type="scientific">Onchocerca volvulus</name>
    <dbReference type="NCBI Taxonomy" id="6282"/>
    <lineage>
        <taxon>Eukaryota</taxon>
        <taxon>Metazoa</taxon>
        <taxon>Ecdysozoa</taxon>
        <taxon>Nematoda</taxon>
        <taxon>Chromadorea</taxon>
        <taxon>Rhabditida</taxon>
        <taxon>Spirurina</taxon>
        <taxon>Spiruromorpha</taxon>
        <taxon>Filarioidea</taxon>
        <taxon>Onchocercidae</taxon>
        <taxon>Onchocerca</taxon>
    </lineage>
</organism>
<dbReference type="OMA" id="YRNERSN"/>